<dbReference type="SUPFAM" id="SSF50199">
    <property type="entry name" value="Staphylococcal nuclease"/>
    <property type="match status" value="1"/>
</dbReference>
<evidence type="ECO:0000256" key="1">
    <source>
        <dbReference type="SAM" id="MobiDB-lite"/>
    </source>
</evidence>
<sequence>MSLCLFSLLATLAVEPLNAEESLVGAERVTQEKRSERPVIRRIAPGRITPELDVSTYERGAPREPLSSLAGPNVPSITIDRESTFDMAEDDWSWKRLFRPTVTAANRLEAQGYTLSLSEIVAPEIGERCTDGVSRCGVIARASLRRWLRGRAITCLVPPTEDSLVESAADTGILRTRCLLGGEDIATWLVASGWALPVSADTEDGDEADLDRADDLVALNEEARRDSLGLYGLGGWSPGEICGTEDTQPCAPEIVRDPAQNLSAPKWTYPVITILPTAEWPVIDSEGRVETGSQPVTMGTTSSQGAGENPYPF</sequence>
<proteinExistence type="predicted"/>
<comment type="caution">
    <text evidence="2">The sequence shown here is derived from an EMBL/GenBank/DDBJ whole genome shotgun (WGS) entry which is preliminary data.</text>
</comment>
<dbReference type="EMBL" id="RCWN01000001">
    <property type="protein sequence ID" value="RLQ87176.1"/>
    <property type="molecule type" value="Genomic_DNA"/>
</dbReference>
<dbReference type="Proteomes" id="UP000281094">
    <property type="component" value="Unassembled WGS sequence"/>
</dbReference>
<dbReference type="InterPro" id="IPR035437">
    <property type="entry name" value="SNase_OB-fold_sf"/>
</dbReference>
<evidence type="ECO:0000313" key="3">
    <source>
        <dbReference type="Proteomes" id="UP000281094"/>
    </source>
</evidence>
<keyword evidence="3" id="KW-1185">Reference proteome</keyword>
<name>A0A3L7J970_9HYPH</name>
<organism evidence="2 3">
    <name type="scientific">Notoacmeibacter ruber</name>
    <dbReference type="NCBI Taxonomy" id="2670375"/>
    <lineage>
        <taxon>Bacteria</taxon>
        <taxon>Pseudomonadati</taxon>
        <taxon>Pseudomonadota</taxon>
        <taxon>Alphaproteobacteria</taxon>
        <taxon>Hyphomicrobiales</taxon>
        <taxon>Notoacmeibacteraceae</taxon>
        <taxon>Notoacmeibacter</taxon>
    </lineage>
</organism>
<protein>
    <submittedName>
        <fullName evidence="2">Thermonuclease family protein</fullName>
    </submittedName>
</protein>
<reference evidence="2 3" key="1">
    <citation type="submission" date="2018-10" db="EMBL/GenBank/DDBJ databases">
        <title>Notoacmeibacter sp. M2BS9Y-3-1, whole genome shotgun sequence.</title>
        <authorList>
            <person name="Tuo L."/>
        </authorList>
    </citation>
    <scope>NUCLEOTIDE SEQUENCE [LARGE SCALE GENOMIC DNA]</scope>
    <source>
        <strain evidence="2 3">M2BS9Y-3-1</strain>
    </source>
</reference>
<feature type="region of interest" description="Disordered" evidence="1">
    <location>
        <begin position="287"/>
        <end position="313"/>
    </location>
</feature>
<gene>
    <name evidence="2" type="ORF">D8780_02045</name>
</gene>
<accession>A0A3L7J970</accession>
<dbReference type="AlphaFoldDB" id="A0A3L7J970"/>
<evidence type="ECO:0000313" key="2">
    <source>
        <dbReference type="EMBL" id="RLQ87176.1"/>
    </source>
</evidence>
<dbReference type="Gene3D" id="2.40.50.90">
    <property type="match status" value="1"/>
</dbReference>
<feature type="compositionally biased region" description="Polar residues" evidence="1">
    <location>
        <begin position="291"/>
        <end position="306"/>
    </location>
</feature>